<dbReference type="GO" id="GO:0004826">
    <property type="term" value="F:phenylalanine-tRNA ligase activity"/>
    <property type="evidence" value="ECO:0007669"/>
    <property type="project" value="UniProtKB-UniRule"/>
</dbReference>
<dbReference type="PANTHER" id="PTHR11538:SF41">
    <property type="entry name" value="PHENYLALANINE--TRNA LIGASE, MITOCHONDRIAL"/>
    <property type="match status" value="1"/>
</dbReference>
<evidence type="ECO:0000313" key="17">
    <source>
        <dbReference type="Proteomes" id="UP000231673"/>
    </source>
</evidence>
<evidence type="ECO:0000313" key="16">
    <source>
        <dbReference type="EMBL" id="PIW74903.1"/>
    </source>
</evidence>
<comment type="caution">
    <text evidence="16">The sequence shown here is derived from an EMBL/GenBank/DDBJ whole genome shotgun (WGS) entry which is preliminary data.</text>
</comment>
<dbReference type="SUPFAM" id="SSF55681">
    <property type="entry name" value="Class II aaRS and biotin synthetases"/>
    <property type="match status" value="1"/>
</dbReference>
<evidence type="ECO:0000256" key="6">
    <source>
        <dbReference type="ARBA" id="ARBA00022723"/>
    </source>
</evidence>
<keyword evidence="11 13" id="KW-0030">Aminoacyl-tRNA synthetase</keyword>
<keyword evidence="10 13" id="KW-0648">Protein biosynthesis</keyword>
<keyword evidence="7 13" id="KW-0547">Nucleotide-binding</keyword>
<name>A0A2M7IEG9_9BACT</name>
<keyword evidence="4 13" id="KW-0963">Cytoplasm</keyword>
<comment type="subcellular location">
    <subcellularLocation>
        <location evidence="1 13">Cytoplasm</location>
    </subcellularLocation>
</comment>
<comment type="cofactor">
    <cofactor evidence="13">
        <name>Mg(2+)</name>
        <dbReference type="ChEBI" id="CHEBI:18420"/>
    </cofactor>
    <text evidence="13">Binds 2 magnesium ions per tetramer.</text>
</comment>
<dbReference type="Pfam" id="PF02912">
    <property type="entry name" value="Phe_tRNA-synt_N"/>
    <property type="match status" value="1"/>
</dbReference>
<dbReference type="EC" id="6.1.1.20" evidence="13"/>
<dbReference type="InterPro" id="IPR045864">
    <property type="entry name" value="aa-tRNA-synth_II/BPL/LPL"/>
</dbReference>
<evidence type="ECO:0000256" key="5">
    <source>
        <dbReference type="ARBA" id="ARBA00022598"/>
    </source>
</evidence>
<gene>
    <name evidence="13" type="primary">pheS</name>
    <name evidence="16" type="ORF">CO003_00115</name>
</gene>
<dbReference type="Proteomes" id="UP000231673">
    <property type="component" value="Unassembled WGS sequence"/>
</dbReference>
<accession>A0A2M7IEG9</accession>
<dbReference type="GO" id="GO:0000287">
    <property type="term" value="F:magnesium ion binding"/>
    <property type="evidence" value="ECO:0007669"/>
    <property type="project" value="UniProtKB-UniRule"/>
</dbReference>
<dbReference type="SUPFAM" id="SSF46589">
    <property type="entry name" value="tRNA-binding arm"/>
    <property type="match status" value="1"/>
</dbReference>
<dbReference type="InterPro" id="IPR004188">
    <property type="entry name" value="Phe-tRNA_ligase_II_N"/>
</dbReference>
<organism evidence="16 17">
    <name type="scientific">Candidatus Portnoybacteria bacterium CG_4_8_14_3_um_filter_44_15</name>
    <dbReference type="NCBI Taxonomy" id="1974803"/>
    <lineage>
        <taxon>Bacteria</taxon>
        <taxon>Candidatus Portnoyibacteriota</taxon>
    </lineage>
</organism>
<keyword evidence="8 13" id="KW-0067">ATP-binding</keyword>
<dbReference type="PROSITE" id="PS50862">
    <property type="entry name" value="AA_TRNA_LIGASE_II"/>
    <property type="match status" value="1"/>
</dbReference>
<dbReference type="EMBL" id="PFGW01000003">
    <property type="protein sequence ID" value="PIW74903.1"/>
    <property type="molecule type" value="Genomic_DNA"/>
</dbReference>
<evidence type="ECO:0000256" key="1">
    <source>
        <dbReference type="ARBA" id="ARBA00004496"/>
    </source>
</evidence>
<dbReference type="InterPro" id="IPR022911">
    <property type="entry name" value="Phe_tRNA_ligase_alpha1_bac"/>
</dbReference>
<comment type="catalytic activity">
    <reaction evidence="12 13">
        <text>tRNA(Phe) + L-phenylalanine + ATP = L-phenylalanyl-tRNA(Phe) + AMP + diphosphate + H(+)</text>
        <dbReference type="Rhea" id="RHEA:19413"/>
        <dbReference type="Rhea" id="RHEA-COMP:9668"/>
        <dbReference type="Rhea" id="RHEA-COMP:9699"/>
        <dbReference type="ChEBI" id="CHEBI:15378"/>
        <dbReference type="ChEBI" id="CHEBI:30616"/>
        <dbReference type="ChEBI" id="CHEBI:33019"/>
        <dbReference type="ChEBI" id="CHEBI:58095"/>
        <dbReference type="ChEBI" id="CHEBI:78442"/>
        <dbReference type="ChEBI" id="CHEBI:78531"/>
        <dbReference type="ChEBI" id="CHEBI:456215"/>
        <dbReference type="EC" id="6.1.1.20"/>
    </reaction>
</comment>
<reference evidence="17" key="1">
    <citation type="submission" date="2017-09" db="EMBL/GenBank/DDBJ databases">
        <title>Depth-based differentiation of microbial function through sediment-hosted aquifers and enrichment of novel symbionts in the deep terrestrial subsurface.</title>
        <authorList>
            <person name="Probst A.J."/>
            <person name="Ladd B."/>
            <person name="Jarett J.K."/>
            <person name="Geller-Mcgrath D.E."/>
            <person name="Sieber C.M.K."/>
            <person name="Emerson J.B."/>
            <person name="Anantharaman K."/>
            <person name="Thomas B.C."/>
            <person name="Malmstrom R."/>
            <person name="Stieglmeier M."/>
            <person name="Klingl A."/>
            <person name="Woyke T."/>
            <person name="Ryan C.M."/>
            <person name="Banfield J.F."/>
        </authorList>
    </citation>
    <scope>NUCLEOTIDE SEQUENCE [LARGE SCALE GENOMIC DNA]</scope>
</reference>
<dbReference type="Gene3D" id="3.30.930.10">
    <property type="entry name" value="Bira Bifunctional Protein, Domain 2"/>
    <property type="match status" value="1"/>
</dbReference>
<dbReference type="Pfam" id="PF01409">
    <property type="entry name" value="tRNA-synt_2d"/>
    <property type="match status" value="1"/>
</dbReference>
<evidence type="ECO:0000256" key="7">
    <source>
        <dbReference type="ARBA" id="ARBA00022741"/>
    </source>
</evidence>
<evidence type="ECO:0000256" key="3">
    <source>
        <dbReference type="ARBA" id="ARBA00011209"/>
    </source>
</evidence>
<evidence type="ECO:0000256" key="2">
    <source>
        <dbReference type="ARBA" id="ARBA00010207"/>
    </source>
</evidence>
<keyword evidence="5 13" id="KW-0436">Ligase</keyword>
<evidence type="ECO:0000259" key="15">
    <source>
        <dbReference type="PROSITE" id="PS50862"/>
    </source>
</evidence>
<comment type="subunit">
    <text evidence="3 13">Tetramer of two alpha and two beta subunits.</text>
</comment>
<dbReference type="InterPro" id="IPR002319">
    <property type="entry name" value="Phenylalanyl-tRNA_Synthase"/>
</dbReference>
<proteinExistence type="inferred from homology"/>
<feature type="binding site" evidence="13">
    <location>
        <position position="268"/>
    </location>
    <ligand>
        <name>Mg(2+)</name>
        <dbReference type="ChEBI" id="CHEBI:18420"/>
        <note>shared with beta subunit</note>
    </ligand>
</feature>
<evidence type="ECO:0000256" key="12">
    <source>
        <dbReference type="ARBA" id="ARBA00049255"/>
    </source>
</evidence>
<evidence type="ECO:0000256" key="13">
    <source>
        <dbReference type="HAMAP-Rule" id="MF_00281"/>
    </source>
</evidence>
<protein>
    <recommendedName>
        <fullName evidence="13">Phenylalanine--tRNA ligase alpha subunit</fullName>
        <ecNumber evidence="13">6.1.1.20</ecNumber>
    </recommendedName>
    <alternativeName>
        <fullName evidence="13">Phenylalanyl-tRNA synthetase alpha subunit</fullName>
        <shortName evidence="13">PheRS</shortName>
    </alternativeName>
</protein>
<dbReference type="InterPro" id="IPR006195">
    <property type="entry name" value="aa-tRNA-synth_II"/>
</dbReference>
<dbReference type="GO" id="GO:0000049">
    <property type="term" value="F:tRNA binding"/>
    <property type="evidence" value="ECO:0007669"/>
    <property type="project" value="InterPro"/>
</dbReference>
<dbReference type="AlphaFoldDB" id="A0A2M7IEG9"/>
<dbReference type="GO" id="GO:0006432">
    <property type="term" value="P:phenylalanyl-tRNA aminoacylation"/>
    <property type="evidence" value="ECO:0007669"/>
    <property type="project" value="UniProtKB-UniRule"/>
</dbReference>
<evidence type="ECO:0000256" key="8">
    <source>
        <dbReference type="ARBA" id="ARBA00022840"/>
    </source>
</evidence>
<dbReference type="HAMAP" id="MF_00281">
    <property type="entry name" value="Phe_tRNA_synth_alpha1"/>
    <property type="match status" value="1"/>
</dbReference>
<evidence type="ECO:0000256" key="11">
    <source>
        <dbReference type="ARBA" id="ARBA00023146"/>
    </source>
</evidence>
<evidence type="ECO:0000256" key="9">
    <source>
        <dbReference type="ARBA" id="ARBA00022842"/>
    </source>
</evidence>
<evidence type="ECO:0000256" key="4">
    <source>
        <dbReference type="ARBA" id="ARBA00022490"/>
    </source>
</evidence>
<evidence type="ECO:0000256" key="10">
    <source>
        <dbReference type="ARBA" id="ARBA00022917"/>
    </source>
</evidence>
<dbReference type="PANTHER" id="PTHR11538">
    <property type="entry name" value="PHENYLALANYL-TRNA SYNTHETASE"/>
    <property type="match status" value="1"/>
</dbReference>
<comment type="similarity">
    <text evidence="2 13">Belongs to the class-II aminoacyl-tRNA synthetase family. Phe-tRNA synthetase alpha subunit type 1 subfamily.</text>
</comment>
<feature type="region of interest" description="Disordered" evidence="14">
    <location>
        <begin position="72"/>
        <end position="100"/>
    </location>
</feature>
<keyword evidence="6 13" id="KW-0479">Metal-binding</keyword>
<dbReference type="CDD" id="cd00496">
    <property type="entry name" value="PheRS_alpha_core"/>
    <property type="match status" value="1"/>
</dbReference>
<keyword evidence="9 13" id="KW-0460">Magnesium</keyword>
<dbReference type="GO" id="GO:0005737">
    <property type="term" value="C:cytoplasm"/>
    <property type="evidence" value="ECO:0007669"/>
    <property type="project" value="UniProtKB-SubCell"/>
</dbReference>
<feature type="domain" description="Aminoacyl-transfer RNA synthetases class-II family profile" evidence="15">
    <location>
        <begin position="124"/>
        <end position="332"/>
    </location>
</feature>
<evidence type="ECO:0000256" key="14">
    <source>
        <dbReference type="SAM" id="MobiDB-lite"/>
    </source>
</evidence>
<dbReference type="InterPro" id="IPR010978">
    <property type="entry name" value="tRNA-bd_arm"/>
</dbReference>
<dbReference type="GO" id="GO:0005524">
    <property type="term" value="F:ATP binding"/>
    <property type="evidence" value="ECO:0007669"/>
    <property type="project" value="UniProtKB-UniRule"/>
</dbReference>
<dbReference type="FunFam" id="3.30.930.10:FF:000089">
    <property type="entry name" value="Phenylalanine--tRNA ligase alpha subunit"/>
    <property type="match status" value="1"/>
</dbReference>
<sequence>MLNQLKQNALKEIAATKELKGLDAVYRRYLGRKGELTKVLRSLKDLSEKERKETGTAANEIKRGLEEAVGEKRREFLAPSGKTPSLSRFGGTSGKTPPSGVNWLDVTAPGVKPAVGHLHPITLVQRQVEDIFQSMGFSVVDGPEVETEYYNFDALNIPPGHPARDVLSLGRTFYLKKGGLMRSHTSPMQIRYMEKHNPPIRMIVPGKVFRVEATDSSHETNFYQLEGLMIGKDVSVANFKAVIQEFLENFFKKSIKVKLRPSYFPFVEPGFEIDMSCTMCVGKGCAACKYSGWIEMMGAGMIHPKVLKSGGLDPKKWQGFAFGMSLDRLTMIKYRINDIRLFHSGDLRFLQQF</sequence>